<comment type="caution">
    <text evidence="1">The sequence shown here is derived from an EMBL/GenBank/DDBJ whole genome shotgun (WGS) entry which is preliminary data.</text>
</comment>
<accession>A0ACB8DTR5</accession>
<organism evidence="1 2">
    <name type="scientific">Dermacentor silvarum</name>
    <name type="common">Tick</name>
    <dbReference type="NCBI Taxonomy" id="543639"/>
    <lineage>
        <taxon>Eukaryota</taxon>
        <taxon>Metazoa</taxon>
        <taxon>Ecdysozoa</taxon>
        <taxon>Arthropoda</taxon>
        <taxon>Chelicerata</taxon>
        <taxon>Arachnida</taxon>
        <taxon>Acari</taxon>
        <taxon>Parasitiformes</taxon>
        <taxon>Ixodida</taxon>
        <taxon>Ixodoidea</taxon>
        <taxon>Ixodidae</taxon>
        <taxon>Rhipicephalinae</taxon>
        <taxon>Dermacentor</taxon>
    </lineage>
</organism>
<sequence>MNLVITIQQLESVLLQVACTLAVSEPELEFEHRDLHCDNVLVNITEQKFVEFVLRGWEFQVRTAGVKASVIDYTLSWTRIGMDATAAN</sequence>
<evidence type="ECO:0000313" key="2">
    <source>
        <dbReference type="Proteomes" id="UP000821865"/>
    </source>
</evidence>
<evidence type="ECO:0000313" key="1">
    <source>
        <dbReference type="EMBL" id="KAH7977668.1"/>
    </source>
</evidence>
<protein>
    <submittedName>
        <fullName evidence="1">Uncharacterized protein</fullName>
    </submittedName>
</protein>
<name>A0ACB8DTR5_DERSI</name>
<gene>
    <name evidence="1" type="ORF">HPB49_003155</name>
</gene>
<keyword evidence="2" id="KW-1185">Reference proteome</keyword>
<proteinExistence type="predicted"/>
<reference evidence="1" key="1">
    <citation type="submission" date="2020-05" db="EMBL/GenBank/DDBJ databases">
        <title>Large-scale comparative analyses of tick genomes elucidate their genetic diversity and vector capacities.</title>
        <authorList>
            <person name="Jia N."/>
            <person name="Wang J."/>
            <person name="Shi W."/>
            <person name="Du L."/>
            <person name="Sun Y."/>
            <person name="Zhan W."/>
            <person name="Jiang J."/>
            <person name="Wang Q."/>
            <person name="Zhang B."/>
            <person name="Ji P."/>
            <person name="Sakyi L.B."/>
            <person name="Cui X."/>
            <person name="Yuan T."/>
            <person name="Jiang B."/>
            <person name="Yang W."/>
            <person name="Lam T.T.-Y."/>
            <person name="Chang Q."/>
            <person name="Ding S."/>
            <person name="Wang X."/>
            <person name="Zhu J."/>
            <person name="Ruan X."/>
            <person name="Zhao L."/>
            <person name="Wei J."/>
            <person name="Que T."/>
            <person name="Du C."/>
            <person name="Cheng J."/>
            <person name="Dai P."/>
            <person name="Han X."/>
            <person name="Huang E."/>
            <person name="Gao Y."/>
            <person name="Liu J."/>
            <person name="Shao H."/>
            <person name="Ye R."/>
            <person name="Li L."/>
            <person name="Wei W."/>
            <person name="Wang X."/>
            <person name="Wang C."/>
            <person name="Yang T."/>
            <person name="Huo Q."/>
            <person name="Li W."/>
            <person name="Guo W."/>
            <person name="Chen H."/>
            <person name="Zhou L."/>
            <person name="Ni X."/>
            <person name="Tian J."/>
            <person name="Zhou Y."/>
            <person name="Sheng Y."/>
            <person name="Liu T."/>
            <person name="Pan Y."/>
            <person name="Xia L."/>
            <person name="Li J."/>
            <person name="Zhao F."/>
            <person name="Cao W."/>
        </authorList>
    </citation>
    <scope>NUCLEOTIDE SEQUENCE</scope>
    <source>
        <strain evidence="1">Dsil-2018</strain>
    </source>
</reference>
<dbReference type="EMBL" id="CM023470">
    <property type="protein sequence ID" value="KAH7977668.1"/>
    <property type="molecule type" value="Genomic_DNA"/>
</dbReference>
<dbReference type="Proteomes" id="UP000821865">
    <property type="component" value="Chromosome 1"/>
</dbReference>